<dbReference type="InterPro" id="IPR019674">
    <property type="entry name" value="Lipoprotein_LpqN/LpqT-like"/>
</dbReference>
<evidence type="ECO:0000256" key="1">
    <source>
        <dbReference type="ARBA" id="ARBA00022729"/>
    </source>
</evidence>
<dbReference type="PATRIC" id="fig|1122247.3.peg.3348"/>
<dbReference type="eggNOG" id="ENOG5031KSH">
    <property type="taxonomic scope" value="Bacteria"/>
</dbReference>
<dbReference type="RefSeq" id="WP_005629761.1">
    <property type="nucleotide sequence ID" value="NZ_AMRA01000096.1"/>
</dbReference>
<reference evidence="2 3" key="1">
    <citation type="journal article" date="2012" name="J. Bacteriol.">
        <title>Genome sequence of Mycobacterium hassiacum DSM 44199, a rare source of heat-stable mycobacterial proteins.</title>
        <authorList>
            <person name="Tiago I."/>
            <person name="Maranha A."/>
            <person name="Mendes V."/>
            <person name="Alarico S."/>
            <person name="Moynihan P.J."/>
            <person name="Clarke A.J."/>
            <person name="Macedo-Ribeiro S."/>
            <person name="Pereira P.J."/>
            <person name="Empadinhas N."/>
        </authorList>
    </citation>
    <scope>NUCLEOTIDE SEQUENCE [LARGE SCALE GENOMIC DNA]</scope>
    <source>
        <strain evidence="3">DSM 44199 / CIP 105218 / JCM 12690 / 3849</strain>
    </source>
</reference>
<dbReference type="Pfam" id="PF10738">
    <property type="entry name" value="Lpp-LpqN"/>
    <property type="match status" value="1"/>
</dbReference>
<keyword evidence="3" id="KW-1185">Reference proteome</keyword>
<dbReference type="PROSITE" id="PS51257">
    <property type="entry name" value="PROKAR_LIPOPROTEIN"/>
    <property type="match status" value="1"/>
</dbReference>
<organism evidence="2 3">
    <name type="scientific">Mycolicibacterium hassiacum (strain DSM 44199 / CIP 105218 / JCM 12690 / 3849)</name>
    <name type="common">Mycobacterium hassiacum</name>
    <dbReference type="NCBI Taxonomy" id="1122247"/>
    <lineage>
        <taxon>Bacteria</taxon>
        <taxon>Bacillati</taxon>
        <taxon>Actinomycetota</taxon>
        <taxon>Actinomycetes</taxon>
        <taxon>Mycobacteriales</taxon>
        <taxon>Mycobacteriaceae</taxon>
        <taxon>Mycolicibacterium</taxon>
    </lineage>
</organism>
<accession>K5BJ53</accession>
<dbReference type="OrthoDB" id="4761628at2"/>
<evidence type="ECO:0000313" key="2">
    <source>
        <dbReference type="EMBL" id="EKF22514.1"/>
    </source>
</evidence>
<gene>
    <name evidence="2" type="ORF">C731_3492</name>
</gene>
<sequence>MLTSARTTGALLAITAAVLTSCTEVIHYATPVAGPDRSPLTSQDEDVELAAADCAQVDAPMTTIPSLADDEPVLRIPQPRGWDRETRMDSQLVRFTMVNRRLVHDQFAPNAVMTLERAAGFEDPDVVFEAQRGALADSFGATDLRVRSHTLCGLPAETVDYLTPPMGNTAPHPATVLMVVMNTDDTTFAVTVTVQTTDPANPTYQRDAETILSGFQVLPPPES</sequence>
<name>K5BJ53_MYCHD</name>
<keyword evidence="1" id="KW-0732">Signal</keyword>
<evidence type="ECO:0000313" key="3">
    <source>
        <dbReference type="Proteomes" id="UP000006265"/>
    </source>
</evidence>
<dbReference type="Gene3D" id="3.40.1000.10">
    <property type="entry name" value="Mog1/PsbP, alpha/beta/alpha sandwich"/>
    <property type="match status" value="1"/>
</dbReference>
<dbReference type="Proteomes" id="UP000006265">
    <property type="component" value="Unassembled WGS sequence"/>
</dbReference>
<dbReference type="AlphaFoldDB" id="K5BJ53"/>
<protein>
    <submittedName>
        <fullName evidence="2">Uncharacterized protein</fullName>
    </submittedName>
</protein>
<dbReference type="STRING" id="1122247.GCA_000379865_00957"/>
<proteinExistence type="predicted"/>
<dbReference type="EMBL" id="AMRA01000096">
    <property type="protein sequence ID" value="EKF22514.1"/>
    <property type="molecule type" value="Genomic_DNA"/>
</dbReference>
<comment type="caution">
    <text evidence="2">The sequence shown here is derived from an EMBL/GenBank/DDBJ whole genome shotgun (WGS) entry which is preliminary data.</text>
</comment>